<name>A0A177HX76_9ACTN</name>
<feature type="transmembrane region" description="Helical" evidence="2">
    <location>
        <begin position="95"/>
        <end position="114"/>
    </location>
</feature>
<dbReference type="STRING" id="1716141.STSP_11030"/>
<evidence type="ECO:0000256" key="1">
    <source>
        <dbReference type="SAM" id="MobiDB-lite"/>
    </source>
</evidence>
<evidence type="ECO:0000256" key="2">
    <source>
        <dbReference type="SAM" id="Phobius"/>
    </source>
</evidence>
<dbReference type="PATRIC" id="fig|1716141.3.peg.1166"/>
<comment type="caution">
    <text evidence="3">The sequence shown here is derived from an EMBL/GenBank/DDBJ whole genome shotgun (WGS) entry which is preliminary data.</text>
</comment>
<reference evidence="3 4" key="1">
    <citation type="submission" date="2015-12" db="EMBL/GenBank/DDBJ databases">
        <title>Genome sequence of Streptomyces sp. G25.</title>
        <authorList>
            <person name="Poehlein A."/>
            <person name="Roettig A."/>
            <person name="Hiessl S."/>
            <person name="Hauschild P."/>
            <person name="Schauer J."/>
            <person name="Madkour M.H."/>
            <person name="Al-Ansari A.M."/>
            <person name="Almakishah N.H."/>
            <person name="Steinbuechel A."/>
            <person name="Daniel R."/>
        </authorList>
    </citation>
    <scope>NUCLEOTIDE SEQUENCE [LARGE SCALE GENOMIC DNA]</scope>
    <source>
        <strain evidence="4">G25(2015)</strain>
    </source>
</reference>
<keyword evidence="4" id="KW-1185">Reference proteome</keyword>
<accession>A0A177HX76</accession>
<protein>
    <submittedName>
        <fullName evidence="3">Uncharacterized protein</fullName>
    </submittedName>
</protein>
<dbReference type="RefSeq" id="WP_067272750.1">
    <property type="nucleotide sequence ID" value="NZ_LOHS01000041.1"/>
</dbReference>
<keyword evidence="2" id="KW-0472">Membrane</keyword>
<feature type="transmembrane region" description="Helical" evidence="2">
    <location>
        <begin position="215"/>
        <end position="236"/>
    </location>
</feature>
<evidence type="ECO:0000313" key="3">
    <source>
        <dbReference type="EMBL" id="OAH15501.1"/>
    </source>
</evidence>
<organism evidence="3 4">
    <name type="scientific">Streptomyces jeddahensis</name>
    <dbReference type="NCBI Taxonomy" id="1716141"/>
    <lineage>
        <taxon>Bacteria</taxon>
        <taxon>Bacillati</taxon>
        <taxon>Actinomycetota</taxon>
        <taxon>Actinomycetes</taxon>
        <taxon>Kitasatosporales</taxon>
        <taxon>Streptomycetaceae</taxon>
        <taxon>Streptomyces</taxon>
    </lineage>
</organism>
<feature type="region of interest" description="Disordered" evidence="1">
    <location>
        <begin position="272"/>
        <end position="308"/>
    </location>
</feature>
<dbReference type="PANTHER" id="PTHR40761">
    <property type="entry name" value="CONSERVED INTEGRAL MEMBRANE ALANINE VALINE AND LEUCINE RICH PROTEIN-RELATED"/>
    <property type="match status" value="1"/>
</dbReference>
<feature type="transmembrane region" description="Helical" evidence="2">
    <location>
        <begin position="242"/>
        <end position="262"/>
    </location>
</feature>
<feature type="transmembrane region" description="Helical" evidence="2">
    <location>
        <begin position="64"/>
        <end position="88"/>
    </location>
</feature>
<feature type="transmembrane region" description="Helical" evidence="2">
    <location>
        <begin position="126"/>
        <end position="144"/>
    </location>
</feature>
<feature type="transmembrane region" description="Helical" evidence="2">
    <location>
        <begin position="153"/>
        <end position="174"/>
    </location>
</feature>
<evidence type="ECO:0000313" key="4">
    <source>
        <dbReference type="Proteomes" id="UP000077381"/>
    </source>
</evidence>
<feature type="compositionally biased region" description="Gly residues" evidence="1">
    <location>
        <begin position="276"/>
        <end position="294"/>
    </location>
</feature>
<dbReference type="Proteomes" id="UP000077381">
    <property type="component" value="Unassembled WGS sequence"/>
</dbReference>
<keyword evidence="2" id="KW-1133">Transmembrane helix</keyword>
<sequence>MAFGVLLALCAAVLMGVATVLQALGARMETVGGPVRAMLRWPFLVGVGVDAMGFLAEVVALRSVPLFLVEAALASSLAVTAAVAAAVLHVRLRPAEWGAVFAVCCGLAVLAVAAGHEGASDGDARLRWVTLGTSVGLVLLGWVVNRCLRRARAAVLGGVAGLSFGLTGIGVRLLPDDITVTGVLTAPTAYAVAVSGLGGYLLLIEALRSGSVAAATGAMVIGQTVWPGVFGVVWLGDTTRPGFAPLGVAGFMVSIAGALALARFGEAEQVAPTGAGAAGGPEGPGRPEGSGEPGKQGQVRPRGDTEDE</sequence>
<gene>
    <name evidence="3" type="ORF">STSP_11030</name>
</gene>
<proteinExistence type="predicted"/>
<dbReference type="AlphaFoldDB" id="A0A177HX76"/>
<feature type="transmembrane region" description="Helical" evidence="2">
    <location>
        <begin position="180"/>
        <end position="203"/>
    </location>
</feature>
<keyword evidence="2" id="KW-0812">Transmembrane</keyword>
<dbReference type="PANTHER" id="PTHR40761:SF1">
    <property type="entry name" value="CONSERVED INTEGRAL MEMBRANE ALANINE VALINE AND LEUCINE RICH PROTEIN-RELATED"/>
    <property type="match status" value="1"/>
</dbReference>
<dbReference type="EMBL" id="LOHS01000041">
    <property type="protein sequence ID" value="OAH15501.1"/>
    <property type="molecule type" value="Genomic_DNA"/>
</dbReference>